<protein>
    <submittedName>
        <fullName evidence="1">Uncharacterized protein</fullName>
    </submittedName>
</protein>
<evidence type="ECO:0000313" key="2">
    <source>
        <dbReference type="Proteomes" id="UP000424527"/>
    </source>
</evidence>
<keyword evidence="2" id="KW-1185">Reference proteome</keyword>
<organism evidence="1 2">
    <name type="scientific">Larimichthys crocea</name>
    <name type="common">Large yellow croaker</name>
    <name type="synonym">Pseudosciaena crocea</name>
    <dbReference type="NCBI Taxonomy" id="215358"/>
    <lineage>
        <taxon>Eukaryota</taxon>
        <taxon>Metazoa</taxon>
        <taxon>Chordata</taxon>
        <taxon>Craniata</taxon>
        <taxon>Vertebrata</taxon>
        <taxon>Euteleostomi</taxon>
        <taxon>Actinopterygii</taxon>
        <taxon>Neopterygii</taxon>
        <taxon>Teleostei</taxon>
        <taxon>Neoteleostei</taxon>
        <taxon>Acanthomorphata</taxon>
        <taxon>Eupercaria</taxon>
        <taxon>Sciaenidae</taxon>
        <taxon>Larimichthys</taxon>
    </lineage>
</organism>
<sequence length="178" mass="19853">MGWMSMRFNYFPEKYDKPRQSRKTPLPSPCSSSPFVLQEKIVVQKVLGLKHLPPLQALEETVTDPLFQKVHHPPFLEWPFQELADHPMILNSLILVTLEKALSCVALEVPSGAGRPAALQTCCLAPVPPQGLTIVLPLTPFVLFSLPTRQPPHLHPLLLSIALQVQLIHGPEKEEVQA</sequence>
<proteinExistence type="predicted"/>
<dbReference type="Proteomes" id="UP000424527">
    <property type="component" value="Unassembled WGS sequence"/>
</dbReference>
<accession>A0A6G0IJ64</accession>
<comment type="caution">
    <text evidence="1">The sequence shown here is derived from an EMBL/GenBank/DDBJ whole genome shotgun (WGS) entry which is preliminary data.</text>
</comment>
<gene>
    <name evidence="1" type="ORF">D5F01_LYC08909</name>
</gene>
<dbReference type="AlphaFoldDB" id="A0A6G0IJ64"/>
<evidence type="ECO:0000313" key="1">
    <source>
        <dbReference type="EMBL" id="KAE8291555.1"/>
    </source>
</evidence>
<name>A0A6G0IJ64_LARCR</name>
<dbReference type="EMBL" id="REGW02000009">
    <property type="protein sequence ID" value="KAE8291555.1"/>
    <property type="molecule type" value="Genomic_DNA"/>
</dbReference>
<reference evidence="1 2" key="1">
    <citation type="submission" date="2019-07" db="EMBL/GenBank/DDBJ databases">
        <title>Chromosome genome assembly for large yellow croaker.</title>
        <authorList>
            <person name="Xiao S."/>
        </authorList>
    </citation>
    <scope>NUCLEOTIDE SEQUENCE [LARGE SCALE GENOMIC DNA]</scope>
    <source>
        <strain evidence="1">JMULYC20181020</strain>
        <tissue evidence="1">Muscle</tissue>
    </source>
</reference>